<evidence type="ECO:0000313" key="2">
    <source>
        <dbReference type="Proteomes" id="UP000235828"/>
    </source>
</evidence>
<proteinExistence type="predicted"/>
<accession>A0A2N8ZN25</accession>
<reference evidence="1 2" key="1">
    <citation type="submission" date="2017-10" db="EMBL/GenBank/DDBJ databases">
        <authorList>
            <person name="Banno H."/>
            <person name="Chua N.-H."/>
        </authorList>
    </citation>
    <scope>NUCLEOTIDE SEQUENCE [LARGE SCALE GENOMIC DNA]</scope>
    <source>
        <strain evidence="1">Vibrio tapetis CECT4600</strain>
    </source>
</reference>
<keyword evidence="2" id="KW-1185">Reference proteome</keyword>
<evidence type="ECO:0000313" key="1">
    <source>
        <dbReference type="EMBL" id="SON53328.1"/>
    </source>
</evidence>
<sequence>MHSYSLLLAQMNSLFLSKVAGNFKLFVRKIQTFITYNQINGGFSLLKR</sequence>
<dbReference type="EMBL" id="LT960612">
    <property type="protein sequence ID" value="SON53328.1"/>
    <property type="molecule type" value="Genomic_DNA"/>
</dbReference>
<name>A0A2N8ZN25_9VIBR</name>
<dbReference type="AlphaFoldDB" id="A0A2N8ZN25"/>
<organism evidence="1 2">
    <name type="scientific">Vibrio tapetis subsp. tapetis</name>
    <dbReference type="NCBI Taxonomy" id="1671868"/>
    <lineage>
        <taxon>Bacteria</taxon>
        <taxon>Pseudomonadati</taxon>
        <taxon>Pseudomonadota</taxon>
        <taxon>Gammaproteobacteria</taxon>
        <taxon>Vibrionales</taxon>
        <taxon>Vibrionaceae</taxon>
        <taxon>Vibrio</taxon>
    </lineage>
</organism>
<dbReference type="KEGG" id="vta:B1717"/>
<gene>
    <name evidence="1" type="ORF">VTAP4600_B1717</name>
</gene>
<protein>
    <submittedName>
        <fullName evidence="1">Uncharacterized protein</fullName>
    </submittedName>
</protein>
<dbReference type="Proteomes" id="UP000235828">
    <property type="component" value="Chromosome B"/>
</dbReference>